<dbReference type="Gene3D" id="6.10.250.2560">
    <property type="match status" value="1"/>
</dbReference>
<organism evidence="4">
    <name type="scientific">Schistocephalus solidus</name>
    <name type="common">Tapeworm</name>
    <dbReference type="NCBI Taxonomy" id="70667"/>
    <lineage>
        <taxon>Eukaryota</taxon>
        <taxon>Metazoa</taxon>
        <taxon>Spiralia</taxon>
        <taxon>Lophotrochozoa</taxon>
        <taxon>Platyhelminthes</taxon>
        <taxon>Cestoda</taxon>
        <taxon>Eucestoda</taxon>
        <taxon>Diphyllobothriidea</taxon>
        <taxon>Diphyllobothriidae</taxon>
        <taxon>Schistocephalus</taxon>
    </lineage>
</organism>
<dbReference type="PANTHER" id="PTHR12460:SF0">
    <property type="entry name" value="CID DOMAIN-CONTAINING PROTEIN-RELATED"/>
    <property type="match status" value="1"/>
</dbReference>
<dbReference type="AlphaFoldDB" id="A0A0X3NTA2"/>
<reference evidence="4" key="1">
    <citation type="submission" date="2016-01" db="EMBL/GenBank/DDBJ databases">
        <title>Reference transcriptome for the parasite Schistocephalus solidus: insights into the molecular evolution of parasitism.</title>
        <authorList>
            <person name="Hebert F.O."/>
            <person name="Grambauer S."/>
            <person name="Barber I."/>
            <person name="Landry C.R."/>
            <person name="Aubin-Horth N."/>
        </authorList>
    </citation>
    <scope>NUCLEOTIDE SEQUENCE</scope>
</reference>
<dbReference type="Gene3D" id="1.25.40.90">
    <property type="match status" value="1"/>
</dbReference>
<dbReference type="GO" id="GO:0000993">
    <property type="term" value="F:RNA polymerase II complex binding"/>
    <property type="evidence" value="ECO:0007669"/>
    <property type="project" value="TreeGrafter"/>
</dbReference>
<dbReference type="PROSITE" id="PS51391">
    <property type="entry name" value="CID"/>
    <property type="match status" value="1"/>
</dbReference>
<feature type="coiled-coil region" evidence="1">
    <location>
        <begin position="309"/>
        <end position="368"/>
    </location>
</feature>
<dbReference type="InterPro" id="IPR032337">
    <property type="entry name" value="RPRD1A/B_C"/>
</dbReference>
<feature type="domain" description="CID" evidence="3">
    <location>
        <begin position="33"/>
        <end position="165"/>
    </location>
</feature>
<gene>
    <name evidence="4" type="primary">RPR1B</name>
    <name evidence="4" type="ORF">TR117410</name>
</gene>
<sequence>MYGLFVKIFNTTVIVAVFRCENHIPFIFFHPVMSRNYEAAICKKLRNLQNTQGSIQKTSRALLKNKHLAKDIVKLWFKEFRAAPDGQKLAFLHLANDIIQNGLSSAPQFAKLFEPVLSPAFRETARLPSNGIRSAIAHLLIVWADRQVYPRAFLRQLRSICQTSAAQADSALDPESVVDASPFAFSFTSALINASALSCQTRQRPQQQQPPFSVAGDPTPDAIATGGDSTPGSTPGRRNLSVFREELQRGLQLDAIKVVKTSELIKELEALQSTPSGDAATRQTISEFPTEVSDVQSAKKLVEFDKLKAEQLLEQVRGALNQLDAYNRLLDEEMSQRTNLGLSLPAYRSFLQEEIRQTRALIEDVKLKTRHTETLKNGLEVHIRSLPDICLRPDQTSRLDPLPSAGDLFR</sequence>
<dbReference type="InterPro" id="IPR006569">
    <property type="entry name" value="CID_dom"/>
</dbReference>
<evidence type="ECO:0000256" key="2">
    <source>
        <dbReference type="SAM" id="MobiDB-lite"/>
    </source>
</evidence>
<dbReference type="Pfam" id="PF04818">
    <property type="entry name" value="CID"/>
    <property type="match status" value="1"/>
</dbReference>
<dbReference type="EMBL" id="GEEE01020875">
    <property type="protein sequence ID" value="JAP42350.1"/>
    <property type="molecule type" value="Transcribed_RNA"/>
</dbReference>
<feature type="compositionally biased region" description="Low complexity" evidence="2">
    <location>
        <begin position="200"/>
        <end position="211"/>
    </location>
</feature>
<evidence type="ECO:0000313" key="4">
    <source>
        <dbReference type="EMBL" id="JAP42350.1"/>
    </source>
</evidence>
<feature type="region of interest" description="Disordered" evidence="2">
    <location>
        <begin position="199"/>
        <end position="238"/>
    </location>
</feature>
<dbReference type="CDD" id="cd16981">
    <property type="entry name" value="CID_RPRD_like"/>
    <property type="match status" value="1"/>
</dbReference>
<evidence type="ECO:0000256" key="1">
    <source>
        <dbReference type="SAM" id="Coils"/>
    </source>
</evidence>
<accession>A0A0X3NTA2</accession>
<dbReference type="InterPro" id="IPR008942">
    <property type="entry name" value="ENTH_VHS"/>
</dbReference>
<name>A0A0X3NTA2_SCHSO</name>
<keyword evidence="1" id="KW-0175">Coiled coil</keyword>
<evidence type="ECO:0000259" key="3">
    <source>
        <dbReference type="PROSITE" id="PS51391"/>
    </source>
</evidence>
<protein>
    <submittedName>
        <fullName evidence="4">Regulation of nuclear pre-mRNA domain-containing protein 1B</fullName>
    </submittedName>
</protein>
<feature type="compositionally biased region" description="Low complexity" evidence="2">
    <location>
        <begin position="225"/>
        <end position="236"/>
    </location>
</feature>
<proteinExistence type="predicted"/>
<dbReference type="GO" id="GO:0031124">
    <property type="term" value="P:mRNA 3'-end processing"/>
    <property type="evidence" value="ECO:0007669"/>
    <property type="project" value="TreeGrafter"/>
</dbReference>
<dbReference type="SUPFAM" id="SSF48464">
    <property type="entry name" value="ENTH/VHS domain"/>
    <property type="match status" value="1"/>
</dbReference>
<dbReference type="PANTHER" id="PTHR12460">
    <property type="entry name" value="CYCLIN-DEPENDENT KINASE INHIBITOR-RELATED PROTEIN"/>
    <property type="match status" value="1"/>
</dbReference>
<dbReference type="SMART" id="SM00582">
    <property type="entry name" value="RPR"/>
    <property type="match status" value="1"/>
</dbReference>
<dbReference type="Pfam" id="PF16566">
    <property type="entry name" value="CREPT"/>
    <property type="match status" value="1"/>
</dbReference>